<reference evidence="2" key="1">
    <citation type="submission" date="2016-06" db="EMBL/GenBank/DDBJ databases">
        <title>Parallel loss of symbiosis genes in relatives of nitrogen-fixing non-legume Parasponia.</title>
        <authorList>
            <person name="Van Velzen R."/>
            <person name="Holmer R."/>
            <person name="Bu F."/>
            <person name="Rutten L."/>
            <person name="Van Zeijl A."/>
            <person name="Liu W."/>
            <person name="Santuari L."/>
            <person name="Cao Q."/>
            <person name="Sharma T."/>
            <person name="Shen D."/>
            <person name="Roswanjaya Y."/>
            <person name="Wardhani T."/>
            <person name="Kalhor M.S."/>
            <person name="Jansen J."/>
            <person name="Van den Hoogen J."/>
            <person name="Gungor B."/>
            <person name="Hartog M."/>
            <person name="Hontelez J."/>
            <person name="Verver J."/>
            <person name="Yang W.-C."/>
            <person name="Schijlen E."/>
            <person name="Repin R."/>
            <person name="Schilthuizen M."/>
            <person name="Schranz E."/>
            <person name="Heidstra R."/>
            <person name="Miyata K."/>
            <person name="Fedorova E."/>
            <person name="Kohlen W."/>
            <person name="Bisseling T."/>
            <person name="Smit S."/>
            <person name="Geurts R."/>
        </authorList>
    </citation>
    <scope>NUCLEOTIDE SEQUENCE [LARGE SCALE GENOMIC DNA]</scope>
    <source>
        <strain evidence="2">cv. WU1-14</strain>
    </source>
</reference>
<keyword evidence="2" id="KW-1185">Reference proteome</keyword>
<evidence type="ECO:0000313" key="1">
    <source>
        <dbReference type="EMBL" id="PON52391.1"/>
    </source>
</evidence>
<accession>A0A2P5BUD2</accession>
<dbReference type="EMBL" id="JXTB01000220">
    <property type="protein sequence ID" value="PON52391.1"/>
    <property type="molecule type" value="Genomic_DNA"/>
</dbReference>
<organism evidence="1 2">
    <name type="scientific">Parasponia andersonii</name>
    <name type="common">Sponia andersonii</name>
    <dbReference type="NCBI Taxonomy" id="3476"/>
    <lineage>
        <taxon>Eukaryota</taxon>
        <taxon>Viridiplantae</taxon>
        <taxon>Streptophyta</taxon>
        <taxon>Embryophyta</taxon>
        <taxon>Tracheophyta</taxon>
        <taxon>Spermatophyta</taxon>
        <taxon>Magnoliopsida</taxon>
        <taxon>eudicotyledons</taxon>
        <taxon>Gunneridae</taxon>
        <taxon>Pentapetalae</taxon>
        <taxon>rosids</taxon>
        <taxon>fabids</taxon>
        <taxon>Rosales</taxon>
        <taxon>Cannabaceae</taxon>
        <taxon>Parasponia</taxon>
    </lineage>
</organism>
<sequence length="108" mass="12754">MLELIFAPLVLEEDRISAPQIQCPHLFCWSLFTVSWQRSGFWHRSIHDGLVNCIIKYLLMLAVISFNGGVFDANIMRWFLFRVGDEDRWWPMITAILVLEETFLALFF</sequence>
<dbReference type="OrthoDB" id="73901at2759"/>
<comment type="caution">
    <text evidence="1">The sequence shown here is derived from an EMBL/GenBank/DDBJ whole genome shotgun (WGS) entry which is preliminary data.</text>
</comment>
<dbReference type="AlphaFoldDB" id="A0A2P5BUD2"/>
<proteinExistence type="predicted"/>
<gene>
    <name evidence="1" type="ORF">PanWU01x14_209850</name>
</gene>
<evidence type="ECO:0000313" key="2">
    <source>
        <dbReference type="Proteomes" id="UP000237105"/>
    </source>
</evidence>
<protein>
    <submittedName>
        <fullName evidence="1">Uncharacterized protein</fullName>
    </submittedName>
</protein>
<dbReference type="Proteomes" id="UP000237105">
    <property type="component" value="Unassembled WGS sequence"/>
</dbReference>
<name>A0A2P5BUD2_PARAD</name>